<feature type="domain" description="U3 small nucleolar RNA-associated protein 6 homolog C-terminal" evidence="1">
    <location>
        <begin position="4"/>
        <end position="71"/>
    </location>
</feature>
<dbReference type="InterPro" id="IPR056907">
    <property type="entry name" value="UTP6_C"/>
</dbReference>
<gene>
    <name evidence="3" type="primary">LOC101851741</name>
</gene>
<dbReference type="Pfam" id="PF24892">
    <property type="entry name" value="UTP6_C"/>
    <property type="match status" value="1"/>
</dbReference>
<dbReference type="InterPro" id="IPR011990">
    <property type="entry name" value="TPR-like_helical_dom_sf"/>
</dbReference>
<organism evidence="2 3">
    <name type="scientific">Aplysia californica</name>
    <name type="common">California sea hare</name>
    <dbReference type="NCBI Taxonomy" id="6500"/>
    <lineage>
        <taxon>Eukaryota</taxon>
        <taxon>Metazoa</taxon>
        <taxon>Spiralia</taxon>
        <taxon>Lophotrochozoa</taxon>
        <taxon>Mollusca</taxon>
        <taxon>Gastropoda</taxon>
        <taxon>Heterobranchia</taxon>
        <taxon>Euthyneura</taxon>
        <taxon>Tectipleura</taxon>
        <taxon>Aplysiida</taxon>
        <taxon>Aplysioidea</taxon>
        <taxon>Aplysiidae</taxon>
        <taxon>Aplysia</taxon>
    </lineage>
</organism>
<dbReference type="PANTHER" id="PTHR23271">
    <property type="entry name" value="HEPATOCELLULAR CARCINOMA-ASSOCIATED ANTIGEN 66"/>
    <property type="match status" value="1"/>
</dbReference>
<dbReference type="PANTHER" id="PTHR23271:SF1">
    <property type="entry name" value="U3 SMALL NUCLEOLAR RNA-ASSOCIATED PROTEIN 6 HOMOLOG"/>
    <property type="match status" value="1"/>
</dbReference>
<proteinExistence type="predicted"/>
<dbReference type="RefSeq" id="XP_005101018.1">
    <property type="nucleotide sequence ID" value="XM_005100961.3"/>
</dbReference>
<sequence>MRPISMSFYRLYVQAECAQETPNLKLIRGAFEEALVEFGLNEPDLWLNYVQMEREVAKDGARAGAIQQRALNGLDPHLKETFIRKQVMAGLSA</sequence>
<keyword evidence="2" id="KW-1185">Reference proteome</keyword>
<dbReference type="GeneID" id="101851741"/>
<evidence type="ECO:0000313" key="3">
    <source>
        <dbReference type="RefSeq" id="XP_005101018.1"/>
    </source>
</evidence>
<name>A0ABM0JTC7_APLCA</name>
<evidence type="ECO:0000313" key="2">
    <source>
        <dbReference type="Proteomes" id="UP000694888"/>
    </source>
</evidence>
<protein>
    <submittedName>
        <fullName evidence="3">U3 small nucleolar RNA-associated protein 6 homolog</fullName>
    </submittedName>
</protein>
<dbReference type="InterPro" id="IPR013949">
    <property type="entry name" value="Utp6"/>
</dbReference>
<evidence type="ECO:0000259" key="1">
    <source>
        <dbReference type="Pfam" id="PF24892"/>
    </source>
</evidence>
<dbReference type="Proteomes" id="UP000694888">
    <property type="component" value="Unplaced"/>
</dbReference>
<accession>A0ABM0JTC7</accession>
<reference evidence="3" key="1">
    <citation type="submission" date="2025-08" db="UniProtKB">
        <authorList>
            <consortium name="RefSeq"/>
        </authorList>
    </citation>
    <scope>IDENTIFICATION</scope>
</reference>
<dbReference type="Gene3D" id="1.25.40.10">
    <property type="entry name" value="Tetratricopeptide repeat domain"/>
    <property type="match status" value="1"/>
</dbReference>